<dbReference type="GO" id="GO:0031505">
    <property type="term" value="P:fungal-type cell wall organization"/>
    <property type="evidence" value="ECO:0007669"/>
    <property type="project" value="TreeGrafter"/>
</dbReference>
<dbReference type="GO" id="GO:0032185">
    <property type="term" value="P:septin cytoskeleton organization"/>
    <property type="evidence" value="ECO:0007669"/>
    <property type="project" value="TreeGrafter"/>
</dbReference>
<keyword evidence="2" id="KW-1133">Transmembrane helix</keyword>
<dbReference type="InterPro" id="IPR009571">
    <property type="entry name" value="SUR7/Rim9-like_fungi"/>
</dbReference>
<sequence length="403" mass="43506">MLPNWISSDGPTGSISRTDSSPAPVGELGRAIFLRSAGSESDSESDSRTMAFDSDDGCSGCRFRFAGSGLEVISMMLGRDEGDDLAADLLSLGAGVLADKSRRVVGTGDEDTNRCAERGPGGSDDSRSMMSILLTLLLLAGATLLLLFIVFSGSVSSFPFNQFYWVQARTSNLNPSGDISRWTFWGICNPETYDSHSNGNCTNLGPDQPISPYDNFGNSTSLPQDFVTNRDTYYYLSRFSFPFILIALVFAGVSFICTLFQLCWTTMKQVVIFFVSLSVLFCAAGVSCQTAVSVMVRNKFSDAGMSAKVGPSMLGMAWAALVCLLIVFFLTCCSGMHRAYKIHREQRQLEMGQTGPAGAPVSQPVSGPLAVDETNQGTLPSNEGGIRFFKIKRTQKAIDEESL</sequence>
<keyword evidence="2" id="KW-0472">Membrane</keyword>
<dbReference type="EMBL" id="JAEUBD010000013">
    <property type="protein sequence ID" value="KAH3678745.1"/>
    <property type="molecule type" value="Genomic_DNA"/>
</dbReference>
<feature type="transmembrane region" description="Helical" evidence="2">
    <location>
        <begin position="271"/>
        <end position="296"/>
    </location>
</feature>
<dbReference type="PANTHER" id="PTHR36414:SF1">
    <property type="entry name" value="PROTEIN SUR7"/>
    <property type="match status" value="1"/>
</dbReference>
<evidence type="ECO:0000313" key="4">
    <source>
        <dbReference type="Proteomes" id="UP000788993"/>
    </source>
</evidence>
<protein>
    <submittedName>
        <fullName evidence="3">Uncharacterized protein</fullName>
    </submittedName>
</protein>
<feature type="compositionally biased region" description="Polar residues" evidence="1">
    <location>
        <begin position="1"/>
        <end position="21"/>
    </location>
</feature>
<reference evidence="3" key="1">
    <citation type="journal article" date="2021" name="Open Biol.">
        <title>Shared evolutionary footprints suggest mitochondrial oxidative damage underlies multiple complex I losses in fungi.</title>
        <authorList>
            <person name="Schikora-Tamarit M.A."/>
            <person name="Marcet-Houben M."/>
            <person name="Nosek J."/>
            <person name="Gabaldon T."/>
        </authorList>
    </citation>
    <scope>NUCLEOTIDE SEQUENCE</scope>
    <source>
        <strain evidence="3">NCAIM Y.01608</strain>
    </source>
</reference>
<reference evidence="3" key="2">
    <citation type="submission" date="2021-01" db="EMBL/GenBank/DDBJ databases">
        <authorList>
            <person name="Schikora-Tamarit M.A."/>
        </authorList>
    </citation>
    <scope>NUCLEOTIDE SEQUENCE</scope>
    <source>
        <strain evidence="3">NCAIM Y.01608</strain>
    </source>
</reference>
<feature type="transmembrane region" description="Helical" evidence="2">
    <location>
        <begin position="239"/>
        <end position="264"/>
    </location>
</feature>
<dbReference type="AlphaFoldDB" id="A0A9P8PW79"/>
<evidence type="ECO:0000256" key="1">
    <source>
        <dbReference type="SAM" id="MobiDB-lite"/>
    </source>
</evidence>
<dbReference type="GO" id="GO:0030866">
    <property type="term" value="P:cortical actin cytoskeleton organization"/>
    <property type="evidence" value="ECO:0007669"/>
    <property type="project" value="TreeGrafter"/>
</dbReference>
<dbReference type="GO" id="GO:0045121">
    <property type="term" value="C:membrane raft"/>
    <property type="evidence" value="ECO:0007669"/>
    <property type="project" value="TreeGrafter"/>
</dbReference>
<gene>
    <name evidence="3" type="ORF">OGATHE_000013</name>
</gene>
<dbReference type="Proteomes" id="UP000788993">
    <property type="component" value="Unassembled WGS sequence"/>
</dbReference>
<comment type="caution">
    <text evidence="3">The sequence shown here is derived from an EMBL/GenBank/DDBJ whole genome shotgun (WGS) entry which is preliminary data.</text>
</comment>
<dbReference type="GO" id="GO:0005886">
    <property type="term" value="C:plasma membrane"/>
    <property type="evidence" value="ECO:0007669"/>
    <property type="project" value="InterPro"/>
</dbReference>
<accession>A0A9P8PW79</accession>
<feature type="region of interest" description="Disordered" evidence="1">
    <location>
        <begin position="1"/>
        <end position="24"/>
    </location>
</feature>
<name>A0A9P8PW79_9ASCO</name>
<feature type="region of interest" description="Disordered" evidence="1">
    <location>
        <begin position="353"/>
        <end position="382"/>
    </location>
</feature>
<proteinExistence type="predicted"/>
<evidence type="ECO:0000256" key="2">
    <source>
        <dbReference type="SAM" id="Phobius"/>
    </source>
</evidence>
<dbReference type="Gene3D" id="1.20.140.150">
    <property type="match status" value="1"/>
</dbReference>
<dbReference type="Pfam" id="PF06687">
    <property type="entry name" value="SUR7"/>
    <property type="match status" value="1"/>
</dbReference>
<feature type="transmembrane region" description="Helical" evidence="2">
    <location>
        <begin position="132"/>
        <end position="151"/>
    </location>
</feature>
<keyword evidence="4" id="KW-1185">Reference proteome</keyword>
<keyword evidence="2" id="KW-0812">Transmembrane</keyword>
<dbReference type="GO" id="GO:0006897">
    <property type="term" value="P:endocytosis"/>
    <property type="evidence" value="ECO:0007669"/>
    <property type="project" value="TreeGrafter"/>
</dbReference>
<dbReference type="PANTHER" id="PTHR36414">
    <property type="entry name" value="PROTEIN SUR7"/>
    <property type="match status" value="1"/>
</dbReference>
<dbReference type="GO" id="GO:0005938">
    <property type="term" value="C:cell cortex"/>
    <property type="evidence" value="ECO:0007669"/>
    <property type="project" value="TreeGrafter"/>
</dbReference>
<evidence type="ECO:0000313" key="3">
    <source>
        <dbReference type="EMBL" id="KAH3678745.1"/>
    </source>
</evidence>
<organism evidence="3 4">
    <name type="scientific">Ogataea polymorpha</name>
    <dbReference type="NCBI Taxonomy" id="460523"/>
    <lineage>
        <taxon>Eukaryota</taxon>
        <taxon>Fungi</taxon>
        <taxon>Dikarya</taxon>
        <taxon>Ascomycota</taxon>
        <taxon>Saccharomycotina</taxon>
        <taxon>Pichiomycetes</taxon>
        <taxon>Pichiales</taxon>
        <taxon>Pichiaceae</taxon>
        <taxon>Ogataea</taxon>
    </lineage>
</organism>
<feature type="transmembrane region" description="Helical" evidence="2">
    <location>
        <begin position="316"/>
        <end position="337"/>
    </location>
</feature>